<feature type="transmembrane region" description="Helical" evidence="2">
    <location>
        <begin position="67"/>
        <end position="87"/>
    </location>
</feature>
<feature type="compositionally biased region" description="Low complexity" evidence="1">
    <location>
        <begin position="33"/>
        <end position="54"/>
    </location>
</feature>
<dbReference type="Proteomes" id="UP001284601">
    <property type="component" value="Unassembled WGS sequence"/>
</dbReference>
<name>A0ABU4HHV6_9ACTN</name>
<dbReference type="EMBL" id="JAWSTH010000001">
    <property type="protein sequence ID" value="MDW5592892.1"/>
    <property type="molecule type" value="Genomic_DNA"/>
</dbReference>
<evidence type="ECO:0000256" key="2">
    <source>
        <dbReference type="SAM" id="Phobius"/>
    </source>
</evidence>
<feature type="region of interest" description="Disordered" evidence="1">
    <location>
        <begin position="33"/>
        <end position="63"/>
    </location>
</feature>
<gene>
    <name evidence="3" type="ORF">R7226_00985</name>
</gene>
<reference evidence="4" key="1">
    <citation type="submission" date="2023-07" db="EMBL/GenBank/DDBJ databases">
        <title>Conexibacter stalactiti sp. nov., isolated from stalactites in a lava cave and emended description of the genus Conexibacter.</title>
        <authorList>
            <person name="Lee S.D."/>
        </authorList>
    </citation>
    <scope>NUCLEOTIDE SEQUENCE [LARGE SCALE GENOMIC DNA]</scope>
    <source>
        <strain evidence="4">KCTC 39840</strain>
    </source>
</reference>
<evidence type="ECO:0000256" key="1">
    <source>
        <dbReference type="SAM" id="MobiDB-lite"/>
    </source>
</evidence>
<comment type="caution">
    <text evidence="3">The sequence shown here is derived from an EMBL/GenBank/DDBJ whole genome shotgun (WGS) entry which is preliminary data.</text>
</comment>
<organism evidence="3 4">
    <name type="scientific">Conexibacter stalactiti</name>
    <dbReference type="NCBI Taxonomy" id="1940611"/>
    <lineage>
        <taxon>Bacteria</taxon>
        <taxon>Bacillati</taxon>
        <taxon>Actinomycetota</taxon>
        <taxon>Thermoleophilia</taxon>
        <taxon>Solirubrobacterales</taxon>
        <taxon>Conexibacteraceae</taxon>
        <taxon>Conexibacter</taxon>
    </lineage>
</organism>
<keyword evidence="2" id="KW-0812">Transmembrane</keyword>
<sequence length="232" mass="23935">MEPRVDLTALEHVTPSPALRSWVEAAVAEAEAVESAASHDSAPGATPSAAATSRPAPPRRRRSRRPLALAGALACLVVVVLAAALLLSGGDGGGAPSVPQVAPVALRSARAPAPAVRGDGLLAASIDGVAFPAWASWRATGERSDRVEGREVRTVFYANRGGDRVGYAIVGGDALPFGGRYVRWRGIPMWVYELGDATAVMWLRDGRTCIVAGRGVGTDTLLALAGADTRPA</sequence>
<keyword evidence="4" id="KW-1185">Reference proteome</keyword>
<accession>A0ABU4HHV6</accession>
<dbReference type="RefSeq" id="WP_318595149.1">
    <property type="nucleotide sequence ID" value="NZ_JAWSTH010000001.1"/>
</dbReference>
<keyword evidence="2" id="KW-1133">Transmembrane helix</keyword>
<keyword evidence="2" id="KW-0472">Membrane</keyword>
<protein>
    <submittedName>
        <fullName evidence="3">Uncharacterized protein</fullName>
    </submittedName>
</protein>
<evidence type="ECO:0000313" key="3">
    <source>
        <dbReference type="EMBL" id="MDW5592892.1"/>
    </source>
</evidence>
<proteinExistence type="predicted"/>
<evidence type="ECO:0000313" key="4">
    <source>
        <dbReference type="Proteomes" id="UP001284601"/>
    </source>
</evidence>